<feature type="binding site" description="in other chain" evidence="9">
    <location>
        <position position="26"/>
    </location>
    <ligand>
        <name>ATP</name>
        <dbReference type="ChEBI" id="CHEBI:30616"/>
        <note>ligand shared between dimeric partners</note>
    </ligand>
</feature>
<evidence type="ECO:0000313" key="12">
    <source>
        <dbReference type="EMBL" id="TDD06594.1"/>
    </source>
</evidence>
<comment type="function">
    <text evidence="9">Synthesizes selenophosphate from selenide and ATP.</text>
</comment>
<evidence type="ECO:0000259" key="11">
    <source>
        <dbReference type="Pfam" id="PF02769"/>
    </source>
</evidence>
<dbReference type="Proteomes" id="UP000295258">
    <property type="component" value="Unassembled WGS sequence"/>
</dbReference>
<evidence type="ECO:0000256" key="5">
    <source>
        <dbReference type="ARBA" id="ARBA00022777"/>
    </source>
</evidence>
<proteinExistence type="inferred from homology"/>
<evidence type="ECO:0000256" key="8">
    <source>
        <dbReference type="ARBA" id="ARBA00023266"/>
    </source>
</evidence>
<evidence type="ECO:0000256" key="3">
    <source>
        <dbReference type="ARBA" id="ARBA00022723"/>
    </source>
</evidence>
<keyword evidence="8 9" id="KW-0711">Selenium</keyword>
<dbReference type="EMBL" id="SMKO01000031">
    <property type="protein sequence ID" value="TDD06594.1"/>
    <property type="molecule type" value="Genomic_DNA"/>
</dbReference>
<evidence type="ECO:0000256" key="7">
    <source>
        <dbReference type="ARBA" id="ARBA00022842"/>
    </source>
</evidence>
<evidence type="ECO:0000313" key="13">
    <source>
        <dbReference type="Proteomes" id="UP000295258"/>
    </source>
</evidence>
<evidence type="ECO:0000256" key="4">
    <source>
        <dbReference type="ARBA" id="ARBA00022741"/>
    </source>
</evidence>
<dbReference type="Pfam" id="PF00586">
    <property type="entry name" value="AIRS"/>
    <property type="match status" value="1"/>
</dbReference>
<dbReference type="InterPro" id="IPR036921">
    <property type="entry name" value="PurM-like_N_sf"/>
</dbReference>
<dbReference type="GO" id="GO:0004756">
    <property type="term" value="F:selenide, water dikinase activity"/>
    <property type="evidence" value="ECO:0007669"/>
    <property type="project" value="UniProtKB-UniRule"/>
</dbReference>
<dbReference type="CDD" id="cd02195">
    <property type="entry name" value="SelD"/>
    <property type="match status" value="1"/>
</dbReference>
<dbReference type="RefSeq" id="WP_132595727.1">
    <property type="nucleotide sequence ID" value="NZ_SMKO01000031.1"/>
</dbReference>
<dbReference type="FunFam" id="3.30.1330.10:FF:000003">
    <property type="entry name" value="Selenide, water dikinase"/>
    <property type="match status" value="1"/>
</dbReference>
<sequence length="342" mass="35140">MTSANPVEDGQVRLTRYAHGGGCACKIPPGELEAIVAGLKSPDPGATGAPAGELIVGLDDGDDAAVVRIGGDRAVVVTADFFTPVVDDPYDWGRVAAANALSDVYAVGGEPLVAVNLLGWPRDRLPLDLVKEVLRGGLDVAREAGCHVSGGHSVDDPEPKYGMAVTGLADPARLLRIDAARPGLPISLTKPLGIGVLNARHKATGEVFAQAVNTMTTLNRDAARAALAAGVECATDVTGFGLLGHLYKLSRASGVTAVVDVAAVPYLEGARRALGDGYVSGGTRRNLDWVRPRLDPGGFGEDELLLLADAQTSGGLLVAGEVPGAPVVGELVPLDGPHLRLR</sequence>
<dbReference type="PANTHER" id="PTHR10256">
    <property type="entry name" value="SELENIDE, WATER DIKINASE"/>
    <property type="match status" value="1"/>
</dbReference>
<dbReference type="NCBIfam" id="TIGR00476">
    <property type="entry name" value="selD"/>
    <property type="match status" value="1"/>
</dbReference>
<feature type="binding site" evidence="9">
    <location>
        <begin position="151"/>
        <end position="153"/>
    </location>
    <ligand>
        <name>ATP</name>
        <dbReference type="ChEBI" id="CHEBI:30616"/>
        <note>ligand shared between dimeric partners</note>
    </ligand>
</feature>
<dbReference type="PANTHER" id="PTHR10256:SF0">
    <property type="entry name" value="INACTIVE SELENIDE, WATER DIKINASE-LIKE PROTEIN-RELATED"/>
    <property type="match status" value="1"/>
</dbReference>
<feature type="binding site" description="in other chain" evidence="9">
    <location>
        <begin position="60"/>
        <end position="62"/>
    </location>
    <ligand>
        <name>ATP</name>
        <dbReference type="ChEBI" id="CHEBI:30616"/>
        <note>ligand shared between dimeric partners</note>
    </ligand>
</feature>
<comment type="subunit">
    <text evidence="9">Homodimer.</text>
</comment>
<feature type="binding site" evidence="9">
    <location>
        <position position="103"/>
    </location>
    <ligand>
        <name>Mg(2+)</name>
        <dbReference type="ChEBI" id="CHEBI:18420"/>
    </ligand>
</feature>
<dbReference type="SUPFAM" id="SSF55326">
    <property type="entry name" value="PurM N-terminal domain-like"/>
    <property type="match status" value="1"/>
</dbReference>
<reference evidence="12 13" key="1">
    <citation type="submission" date="2019-03" db="EMBL/GenBank/DDBJ databases">
        <title>Draft genome sequences of novel Actinobacteria.</title>
        <authorList>
            <person name="Sahin N."/>
            <person name="Ay H."/>
            <person name="Saygin H."/>
        </authorList>
    </citation>
    <scope>NUCLEOTIDE SEQUENCE [LARGE SCALE GENOMIC DNA]</scope>
    <source>
        <strain evidence="12 13">KC310</strain>
    </source>
</reference>
<dbReference type="InterPro" id="IPR016188">
    <property type="entry name" value="PurM-like_N"/>
</dbReference>
<dbReference type="GO" id="GO:0000287">
    <property type="term" value="F:magnesium ion binding"/>
    <property type="evidence" value="ECO:0007669"/>
    <property type="project" value="UniProtKB-UniRule"/>
</dbReference>
<dbReference type="GO" id="GO:0016260">
    <property type="term" value="P:selenocysteine biosynthetic process"/>
    <property type="evidence" value="ECO:0007669"/>
    <property type="project" value="InterPro"/>
</dbReference>
<dbReference type="InterPro" id="IPR023061">
    <property type="entry name" value="SelD_I"/>
</dbReference>
<feature type="domain" description="PurM-like N-terminal" evidence="10">
    <location>
        <begin position="61"/>
        <end position="168"/>
    </location>
</feature>
<organism evidence="12 13">
    <name type="scientific">Nonomuraea deserti</name>
    <dbReference type="NCBI Taxonomy" id="1848322"/>
    <lineage>
        <taxon>Bacteria</taxon>
        <taxon>Bacillati</taxon>
        <taxon>Actinomycetota</taxon>
        <taxon>Actinomycetes</taxon>
        <taxon>Streptosporangiales</taxon>
        <taxon>Streptosporangiaceae</taxon>
        <taxon>Nonomuraea</taxon>
    </lineage>
</organism>
<feature type="binding site" evidence="9">
    <location>
        <position position="236"/>
    </location>
    <ligand>
        <name>Mg(2+)</name>
        <dbReference type="ChEBI" id="CHEBI:18420"/>
    </ligand>
</feature>
<name>A0A4R4VV25_9ACTN</name>
<keyword evidence="6 9" id="KW-0067">ATP-binding</keyword>
<dbReference type="AlphaFoldDB" id="A0A4R4VV25"/>
<keyword evidence="3 9" id="KW-0479">Metal-binding</keyword>
<keyword evidence="4 9" id="KW-0547">Nucleotide-binding</keyword>
<gene>
    <name evidence="9 12" type="primary">selD</name>
    <name evidence="12" type="ORF">E1292_14860</name>
</gene>
<evidence type="ECO:0000259" key="10">
    <source>
        <dbReference type="Pfam" id="PF00586"/>
    </source>
</evidence>
<feature type="binding site" evidence="9">
    <location>
        <position position="63"/>
    </location>
    <ligand>
        <name>Mg(2+)</name>
        <dbReference type="ChEBI" id="CHEBI:18420"/>
    </ligand>
</feature>
<protein>
    <recommendedName>
        <fullName evidence="9">Selenide, water dikinase</fullName>
        <ecNumber evidence="9">2.7.9.3</ecNumber>
    </recommendedName>
    <alternativeName>
        <fullName evidence="9">Selenium donor protein</fullName>
    </alternativeName>
    <alternativeName>
        <fullName evidence="9">Selenophosphate synthase</fullName>
    </alternativeName>
</protein>
<accession>A0A4R4VV25</accession>
<comment type="cofactor">
    <cofactor evidence="9">
        <name>Mg(2+)</name>
        <dbReference type="ChEBI" id="CHEBI:18420"/>
    </cofactor>
    <text evidence="9">Binds 1 Mg(2+) ion per monomer.</text>
</comment>
<keyword evidence="7 9" id="KW-0460">Magnesium</keyword>
<evidence type="ECO:0000256" key="9">
    <source>
        <dbReference type="HAMAP-Rule" id="MF_00625"/>
    </source>
</evidence>
<dbReference type="Gene3D" id="3.90.650.10">
    <property type="entry name" value="PurM-like C-terminal domain"/>
    <property type="match status" value="1"/>
</dbReference>
<evidence type="ECO:0000256" key="1">
    <source>
        <dbReference type="ARBA" id="ARBA00008026"/>
    </source>
</evidence>
<feature type="domain" description="PurM-like C-terminal" evidence="11">
    <location>
        <begin position="181"/>
        <end position="268"/>
    </location>
</feature>
<dbReference type="PIRSF" id="PIRSF036407">
    <property type="entry name" value="Selenphspht_syn"/>
    <property type="match status" value="1"/>
</dbReference>
<dbReference type="InterPro" id="IPR010918">
    <property type="entry name" value="PurM-like_C_dom"/>
</dbReference>
<dbReference type="InterPro" id="IPR004536">
    <property type="entry name" value="SPS/SelD"/>
</dbReference>
<dbReference type="Pfam" id="PF02769">
    <property type="entry name" value="AIRS_C"/>
    <property type="match status" value="1"/>
</dbReference>
<dbReference type="Gene3D" id="3.30.1330.10">
    <property type="entry name" value="PurM-like, N-terminal domain"/>
    <property type="match status" value="1"/>
</dbReference>
<evidence type="ECO:0000256" key="2">
    <source>
        <dbReference type="ARBA" id="ARBA00022679"/>
    </source>
</evidence>
<dbReference type="EC" id="2.7.9.3" evidence="9"/>
<keyword evidence="2 9" id="KW-0808">Transferase</keyword>
<comment type="caution">
    <text evidence="12">The sequence shown here is derived from an EMBL/GenBank/DDBJ whole genome shotgun (WGS) entry which is preliminary data.</text>
</comment>
<dbReference type="GO" id="GO:0005737">
    <property type="term" value="C:cytoplasm"/>
    <property type="evidence" value="ECO:0007669"/>
    <property type="project" value="TreeGrafter"/>
</dbReference>
<comment type="catalytic activity">
    <reaction evidence="9">
        <text>hydrogenselenide + ATP + H2O = selenophosphate + AMP + phosphate + 2 H(+)</text>
        <dbReference type="Rhea" id="RHEA:18737"/>
        <dbReference type="ChEBI" id="CHEBI:15377"/>
        <dbReference type="ChEBI" id="CHEBI:15378"/>
        <dbReference type="ChEBI" id="CHEBI:16144"/>
        <dbReference type="ChEBI" id="CHEBI:29317"/>
        <dbReference type="ChEBI" id="CHEBI:30616"/>
        <dbReference type="ChEBI" id="CHEBI:43474"/>
        <dbReference type="ChEBI" id="CHEBI:456215"/>
        <dbReference type="EC" id="2.7.9.3"/>
    </reaction>
</comment>
<dbReference type="NCBIfam" id="NF002098">
    <property type="entry name" value="PRK00943.1"/>
    <property type="match status" value="1"/>
</dbReference>
<feature type="binding site" description="in other chain" evidence="9">
    <location>
        <position position="80"/>
    </location>
    <ligand>
        <name>ATP</name>
        <dbReference type="ChEBI" id="CHEBI:30616"/>
        <note>ligand shared between dimeric partners</note>
    </ligand>
</feature>
<dbReference type="SUPFAM" id="SSF56042">
    <property type="entry name" value="PurM C-terminal domain-like"/>
    <property type="match status" value="1"/>
</dbReference>
<dbReference type="GO" id="GO:0005524">
    <property type="term" value="F:ATP binding"/>
    <property type="evidence" value="ECO:0007669"/>
    <property type="project" value="UniProtKB-UniRule"/>
</dbReference>
<feature type="active site" evidence="9">
    <location>
        <position position="23"/>
    </location>
</feature>
<dbReference type="InterPro" id="IPR036676">
    <property type="entry name" value="PurM-like_C_sf"/>
</dbReference>
<evidence type="ECO:0000256" key="6">
    <source>
        <dbReference type="ARBA" id="ARBA00022840"/>
    </source>
</evidence>
<keyword evidence="5 9" id="KW-0418">Kinase</keyword>
<dbReference type="HAMAP" id="MF_00625">
    <property type="entry name" value="SelD"/>
    <property type="match status" value="1"/>
</dbReference>
<comment type="similarity">
    <text evidence="1 9">Belongs to the selenophosphate synthase 1 family. Class I subfamily.</text>
</comment>
<feature type="site" description="Important for catalytic activity" evidence="9">
    <location>
        <position position="26"/>
    </location>
</feature>
<keyword evidence="13" id="KW-1185">Reference proteome</keyword>
<feature type="binding site" description="in other chain" evidence="9">
    <location>
        <position position="103"/>
    </location>
    <ligand>
        <name>ATP</name>
        <dbReference type="ChEBI" id="CHEBI:30616"/>
        <note>ligand shared between dimeric partners</note>
    </ligand>
</feature>